<dbReference type="KEGG" id="tbn:TBH_C0845"/>
<proteinExistence type="predicted"/>
<dbReference type="InterPro" id="IPR034122">
    <property type="entry name" value="Retropepsin-like_bacterial"/>
</dbReference>
<evidence type="ECO:0000313" key="2">
    <source>
        <dbReference type="Proteomes" id="UP000031631"/>
    </source>
</evidence>
<organism evidence="1 2">
    <name type="scientific">Thiolapillus brandeum</name>
    <dbReference type="NCBI Taxonomy" id="1076588"/>
    <lineage>
        <taxon>Bacteria</taxon>
        <taxon>Pseudomonadati</taxon>
        <taxon>Pseudomonadota</taxon>
        <taxon>Gammaproteobacteria</taxon>
        <taxon>Chromatiales</taxon>
        <taxon>Sedimenticolaceae</taxon>
        <taxon>Thiolapillus</taxon>
    </lineage>
</organism>
<keyword evidence="1" id="KW-0645">Protease</keyword>
<dbReference type="GO" id="GO:0008233">
    <property type="term" value="F:peptidase activity"/>
    <property type="evidence" value="ECO:0007669"/>
    <property type="project" value="UniProtKB-KW"/>
</dbReference>
<dbReference type="Gene3D" id="2.40.70.10">
    <property type="entry name" value="Acid Proteases"/>
    <property type="match status" value="1"/>
</dbReference>
<keyword evidence="1" id="KW-0378">Hydrolase</keyword>
<dbReference type="NCBIfam" id="TIGR02281">
    <property type="entry name" value="clan_AA_DTGA"/>
    <property type="match status" value="1"/>
</dbReference>
<dbReference type="SUPFAM" id="SSF50630">
    <property type="entry name" value="Acid proteases"/>
    <property type="match status" value="1"/>
</dbReference>
<keyword evidence="2" id="KW-1185">Reference proteome</keyword>
<dbReference type="InterPro" id="IPR011969">
    <property type="entry name" value="Clan_AA_Asp_peptidase_C"/>
</dbReference>
<name>A0A7U6JI18_9GAMM</name>
<reference evidence="1 2" key="1">
    <citation type="journal article" date="2014" name="PLoS ONE">
        <title>Physiological and genomic features of a novel sulfur-oxidizing gammaproteobacterium belonging to a previously uncultivated symbiotic lineage isolated from a hydrothermal vent.</title>
        <authorList>
            <person name="Nunoura T."/>
            <person name="Takaki Y."/>
            <person name="Kazama H."/>
            <person name="Kakuta J."/>
            <person name="Shimamura S."/>
            <person name="Makita H."/>
            <person name="Hirai M."/>
            <person name="Miyazaki M."/>
            <person name="Takai K."/>
        </authorList>
    </citation>
    <scope>NUCLEOTIDE SEQUENCE [LARGE SCALE GENOMIC DNA]</scope>
    <source>
        <strain evidence="1 2">Hiromi1</strain>
    </source>
</reference>
<dbReference type="EMBL" id="AP012273">
    <property type="protein sequence ID" value="BAO43780.1"/>
    <property type="molecule type" value="Genomic_DNA"/>
</dbReference>
<accession>A0A7U6JI18</accession>
<dbReference type="Pfam" id="PF13975">
    <property type="entry name" value="gag-asp_proteas"/>
    <property type="match status" value="1"/>
</dbReference>
<dbReference type="CDD" id="cd05483">
    <property type="entry name" value="retropepsin_like_bacteria"/>
    <property type="match status" value="1"/>
</dbReference>
<dbReference type="GO" id="GO:0006508">
    <property type="term" value="P:proteolysis"/>
    <property type="evidence" value="ECO:0007669"/>
    <property type="project" value="UniProtKB-KW"/>
</dbReference>
<evidence type="ECO:0000313" key="1">
    <source>
        <dbReference type="EMBL" id="BAO43780.1"/>
    </source>
</evidence>
<dbReference type="InterPro" id="IPR021109">
    <property type="entry name" value="Peptidase_aspartic_dom_sf"/>
</dbReference>
<gene>
    <name evidence="1" type="ORF">TBH_C0845</name>
</gene>
<dbReference type="Proteomes" id="UP000031631">
    <property type="component" value="Chromosome"/>
</dbReference>
<protein>
    <submittedName>
        <fullName evidence="1">Aspartyl protease family protein</fullName>
    </submittedName>
</protein>
<sequence>MMLLLLAAPLGAVEKLRVLALFPGKAMLSIDGHNRMLQQGAVSPEGVMLISADPDQAVVMVGGHRQTLKLGSSVASRYRKKKRLEARVLMNDQGAYAIQGTINGHSLPMVVDTGANTVALSEHHARGLNLQYRRTGRETRVQTASGVARAWSITLNRVKIGEIELRHVPAVVMEGELPAEVLLGMSFLSSLHIRHQGNLMLLSKSQ</sequence>
<dbReference type="AlphaFoldDB" id="A0A7U6JI18"/>